<dbReference type="PANTHER" id="PTHR12378:SF80">
    <property type="entry name" value="IP06716P-RELATED"/>
    <property type="match status" value="1"/>
</dbReference>
<reference evidence="5 6" key="1">
    <citation type="submission" date="2024-02" db="EMBL/GenBank/DDBJ databases">
        <authorList>
            <person name="Chen Y."/>
            <person name="Shah S."/>
            <person name="Dougan E. K."/>
            <person name="Thang M."/>
            <person name="Chan C."/>
        </authorList>
    </citation>
    <scope>NUCLEOTIDE SEQUENCE [LARGE SCALE GENOMIC DNA]</scope>
</reference>
<dbReference type="InterPro" id="IPR042266">
    <property type="entry name" value="PPPDE_sf"/>
</dbReference>
<dbReference type="PROSITE" id="PS51858">
    <property type="entry name" value="PPPDE"/>
    <property type="match status" value="1"/>
</dbReference>
<dbReference type="Gene3D" id="3.90.1720.30">
    <property type="entry name" value="PPPDE domains"/>
    <property type="match status" value="1"/>
</dbReference>
<evidence type="ECO:0000256" key="3">
    <source>
        <dbReference type="ARBA" id="ARBA00022801"/>
    </source>
</evidence>
<dbReference type="PANTHER" id="PTHR12378">
    <property type="entry name" value="DESUMOYLATING ISOPEPTIDASE"/>
    <property type="match status" value="1"/>
</dbReference>
<evidence type="ECO:0000256" key="1">
    <source>
        <dbReference type="ARBA" id="ARBA00008140"/>
    </source>
</evidence>
<sequence length="157" mass="17756">MDAGLFHAGVEVHGHEFSFGMTRYGQGTGLFMCRPKKNGNHAYRESLFLGHTSMRRQEVKKVTQEMKKEWMGHTYRLLSKNCIHFSAAFSKRLGVKEVPRWVFGMASLAQDLVQSLANRTEAMGRAISLTNCNGSQLLDEIAEERRQALASGTRYDL</sequence>
<keyword evidence="6" id="KW-1185">Reference proteome</keyword>
<comment type="similarity">
    <text evidence="1">Belongs to the DeSI family.</text>
</comment>
<accession>A0ABP0HJM6</accession>
<keyword evidence="2" id="KW-0645">Protease</keyword>
<organism evidence="5 6">
    <name type="scientific">Durusdinium trenchii</name>
    <dbReference type="NCBI Taxonomy" id="1381693"/>
    <lineage>
        <taxon>Eukaryota</taxon>
        <taxon>Sar</taxon>
        <taxon>Alveolata</taxon>
        <taxon>Dinophyceae</taxon>
        <taxon>Suessiales</taxon>
        <taxon>Symbiodiniaceae</taxon>
        <taxon>Durusdinium</taxon>
    </lineage>
</organism>
<protein>
    <recommendedName>
        <fullName evidence="4">PPPDE domain-containing protein</fullName>
    </recommendedName>
</protein>
<evidence type="ECO:0000313" key="5">
    <source>
        <dbReference type="EMBL" id="CAK8990017.1"/>
    </source>
</evidence>
<evidence type="ECO:0000256" key="2">
    <source>
        <dbReference type="ARBA" id="ARBA00022670"/>
    </source>
</evidence>
<keyword evidence="3" id="KW-0378">Hydrolase</keyword>
<evidence type="ECO:0000313" key="6">
    <source>
        <dbReference type="Proteomes" id="UP001642484"/>
    </source>
</evidence>
<proteinExistence type="inferred from homology"/>
<gene>
    <name evidence="5" type="ORF">CCMP2556_LOCUS1883</name>
</gene>
<dbReference type="EMBL" id="CAXAMN010000669">
    <property type="protein sequence ID" value="CAK8990017.1"/>
    <property type="molecule type" value="Genomic_DNA"/>
</dbReference>
<dbReference type="SMART" id="SM01179">
    <property type="entry name" value="DUF862"/>
    <property type="match status" value="1"/>
</dbReference>
<dbReference type="InterPro" id="IPR008580">
    <property type="entry name" value="PPPDE_dom"/>
</dbReference>
<evidence type="ECO:0000259" key="4">
    <source>
        <dbReference type="PROSITE" id="PS51858"/>
    </source>
</evidence>
<dbReference type="Proteomes" id="UP001642484">
    <property type="component" value="Unassembled WGS sequence"/>
</dbReference>
<name>A0ABP0HJM6_9DINO</name>
<feature type="domain" description="PPPDE" evidence="4">
    <location>
        <begin position="1"/>
        <end position="117"/>
    </location>
</feature>
<comment type="caution">
    <text evidence="5">The sequence shown here is derived from an EMBL/GenBank/DDBJ whole genome shotgun (WGS) entry which is preliminary data.</text>
</comment>
<dbReference type="Pfam" id="PF05903">
    <property type="entry name" value="Peptidase_C97"/>
    <property type="match status" value="1"/>
</dbReference>